<evidence type="ECO:0000313" key="4">
    <source>
        <dbReference type="Proteomes" id="UP000812966"/>
    </source>
</evidence>
<feature type="compositionally biased region" description="Acidic residues" evidence="1">
    <location>
        <begin position="434"/>
        <end position="450"/>
    </location>
</feature>
<feature type="region of interest" description="Disordered" evidence="1">
    <location>
        <begin position="1266"/>
        <end position="1522"/>
    </location>
</feature>
<feature type="region of interest" description="Disordered" evidence="1">
    <location>
        <begin position="108"/>
        <end position="207"/>
    </location>
</feature>
<feature type="region of interest" description="Disordered" evidence="1">
    <location>
        <begin position="691"/>
        <end position="722"/>
    </location>
</feature>
<feature type="region of interest" description="Disordered" evidence="1">
    <location>
        <begin position="616"/>
        <end position="650"/>
    </location>
</feature>
<feature type="region of interest" description="Disordered" evidence="1">
    <location>
        <begin position="1078"/>
        <end position="1253"/>
    </location>
</feature>
<evidence type="ECO:0000259" key="2">
    <source>
        <dbReference type="Pfam" id="PF09444"/>
    </source>
</evidence>
<protein>
    <recommendedName>
        <fullName evidence="2">DNA replication checkpoint mediator MRC1 domain-containing protein</fullName>
    </recommendedName>
</protein>
<feature type="compositionally biased region" description="Acidic residues" evidence="1">
    <location>
        <begin position="845"/>
        <end position="861"/>
    </location>
</feature>
<feature type="compositionally biased region" description="Basic and acidic residues" evidence="1">
    <location>
        <begin position="807"/>
        <end position="844"/>
    </location>
</feature>
<feature type="domain" description="DNA replication checkpoint mediator MRC1" evidence="2">
    <location>
        <begin position="1220"/>
        <end position="1340"/>
    </location>
</feature>
<feature type="region of interest" description="Disordered" evidence="1">
    <location>
        <begin position="770"/>
        <end position="789"/>
    </location>
</feature>
<feature type="compositionally biased region" description="Low complexity" evidence="1">
    <location>
        <begin position="27"/>
        <end position="37"/>
    </location>
</feature>
<name>A0A8K0JPN1_9TREE</name>
<dbReference type="EMBL" id="JABELV010000030">
    <property type="protein sequence ID" value="KAG7562542.1"/>
    <property type="molecule type" value="Genomic_DNA"/>
</dbReference>
<feature type="compositionally biased region" description="Basic and acidic residues" evidence="1">
    <location>
        <begin position="1446"/>
        <end position="1466"/>
    </location>
</feature>
<feature type="region of interest" description="Disordered" evidence="1">
    <location>
        <begin position="892"/>
        <end position="953"/>
    </location>
</feature>
<feature type="compositionally biased region" description="Low complexity" evidence="1">
    <location>
        <begin position="226"/>
        <end position="273"/>
    </location>
</feature>
<feature type="compositionally biased region" description="Basic and acidic residues" evidence="1">
    <location>
        <begin position="1512"/>
        <end position="1522"/>
    </location>
</feature>
<feature type="region of interest" description="Disordered" evidence="1">
    <location>
        <begin position="221"/>
        <end position="489"/>
    </location>
</feature>
<feature type="compositionally biased region" description="Acidic residues" evidence="1">
    <location>
        <begin position="52"/>
        <end position="67"/>
    </location>
</feature>
<keyword evidence="4" id="KW-1185">Reference proteome</keyword>
<feature type="compositionally biased region" description="Polar residues" evidence="1">
    <location>
        <begin position="406"/>
        <end position="419"/>
    </location>
</feature>
<feature type="compositionally biased region" description="Basic and acidic residues" evidence="1">
    <location>
        <begin position="172"/>
        <end position="182"/>
    </location>
</feature>
<comment type="caution">
    <text evidence="3">The sequence shown here is derived from an EMBL/GenBank/DDBJ whole genome shotgun (WGS) entry which is preliminary data.</text>
</comment>
<feature type="compositionally biased region" description="Basic and acidic residues" evidence="1">
    <location>
        <begin position="1266"/>
        <end position="1301"/>
    </location>
</feature>
<feature type="region of interest" description="Disordered" evidence="1">
    <location>
        <begin position="807"/>
        <end position="868"/>
    </location>
</feature>
<feature type="compositionally biased region" description="Acidic residues" evidence="1">
    <location>
        <begin position="1227"/>
        <end position="1236"/>
    </location>
</feature>
<feature type="compositionally biased region" description="Polar residues" evidence="1">
    <location>
        <begin position="1163"/>
        <end position="1183"/>
    </location>
</feature>
<accession>A0A8K0JPN1</accession>
<dbReference type="Proteomes" id="UP000812966">
    <property type="component" value="Unassembled WGS sequence"/>
</dbReference>
<feature type="compositionally biased region" description="Acidic residues" evidence="1">
    <location>
        <begin position="1358"/>
        <end position="1369"/>
    </location>
</feature>
<feature type="compositionally biased region" description="Low complexity" evidence="1">
    <location>
        <begin position="184"/>
        <end position="206"/>
    </location>
</feature>
<gene>
    <name evidence="3" type="ORF">FFLO_02016</name>
</gene>
<reference evidence="3" key="1">
    <citation type="submission" date="2020-04" db="EMBL/GenBank/DDBJ databases">
        <title>Analysis of mating type loci in Filobasidium floriforme.</title>
        <authorList>
            <person name="Nowrousian M."/>
        </authorList>
    </citation>
    <scope>NUCLEOTIDE SEQUENCE</scope>
    <source>
        <strain evidence="3">CBS 6242</strain>
    </source>
</reference>
<evidence type="ECO:0000313" key="3">
    <source>
        <dbReference type="EMBL" id="KAG7562542.1"/>
    </source>
</evidence>
<feature type="compositionally biased region" description="Polar residues" evidence="1">
    <location>
        <begin position="1091"/>
        <end position="1109"/>
    </location>
</feature>
<dbReference type="Pfam" id="PF09444">
    <property type="entry name" value="MRC1"/>
    <property type="match status" value="1"/>
</dbReference>
<feature type="compositionally biased region" description="Polar residues" evidence="1">
    <location>
        <begin position="1116"/>
        <end position="1133"/>
    </location>
</feature>
<feature type="compositionally biased region" description="Basic and acidic residues" evidence="1">
    <location>
        <begin position="1210"/>
        <end position="1226"/>
    </location>
</feature>
<sequence length="1522" mass="165201">MSSPPRKPPPRRTYGRPRPVAGNEAPTTTVTTTLTTLQFGNHADWRKKLEENDVDDEDDDDDVDLDIGLDPANSNAETSVKRRALETIRRIREADRLKEERERAVLLAKAQRAEDGDEDGIEAPSSQNNRGGGFGRERKRVGYGYMYGRGDAARENGSSSEKEKQDSDEEKSDVTDVGENRAEVPTASSSLPPLTSSLPPASPVTTRPTALVATTAITTGNILNRGLFGSSTLSPPSGLSPSHRPFPFSSPAPRARSASGSRSGSQASSSPSPIKRTRTGTARGRVLRSSSPSGLGAGDDLQPDLGVGMDFEETYAPIKAGVRRPRGDRGGAKKKVVGLDSDDEGSAAGEPGGDAHLDVGDRTITPSRPRDADGLASEVGESEDVLGSFSTPRKTKRDRSLIIATSGISPESPSRLISKSNHKANSKRLGGSDGGEDAEMDKDEDDDVEMDGILGSPSVRQSRKRAGRIGLGEADSEEDGRGAKAPKIRPLSKKQRLEMDREQAKIRAEKPIRLAPSARARPSAPGAMMGGLGMTDFVKATQNAWISARGTTALGLAKETKPITQYVKLSSLAPAPAGATTTSEIPITSEVPGEMQEEEEIGKFSSGGNRNIGMLTGGLGSSPTNKGKSTVKGKIPLRLSNPDGDDDDEELPELKDVVAKKEQERLIARKREELARQKAIAYKRIQEEKLRQDGDDEDDLVIEGVPDSVKKPPPVKRQNGGTARGIFDHAREARQGKGLDAGQRLAALAGITTKHQDTITESLVFHAGRDFDHANKKRTGALPSGLEKRKVQLIPKNRLEADLLKRQRDFNLQERQRKEKASGVKARRLEDKKPLEIEELIKDEGWEEQADEQASDEDPEDGDYKPEVEADVEMEAVDVGSEAGDDERSIIYSGEEEDEAEPIVRATPFSGNSVEPDDEAEVDLPRRSRPRKTVVHTIRDSDDEEATPKAAAKASFALVPPSNSRPDLDIANAVDPLEFGAFGEDAGTDLGGGFSQFFGATQAGNSQADAFGGFDVLRHDETDAVLTTQVHLPDPNITATARRRNEELLEGEMMLDADSMDIEKAEAEKYFNDKGLLTQTRPTGRIPLTKADTSVSITSEGASENTSMLSMALSATYRSPPSSTRHAQGSAPNTALDEAAPLRRLKPRRPSSIHSSNDERDVTQSSSEAHTGPNSDALTTTDIASDPAPVAQTRPKNAFDVLKAARPNRPKLDLKTIAERKARFVEGEAEESDEENGWGGGTRQDDIEEDEDPDAVLEELVDDAQKTAEELEREEEQRLQKYREIAEQDDEKSRKLAEDLTKGIYRTGKSGKMGDIEFSDDEDEERKSKRGKKRRKERELKGVDSAFQQVYEELAASSDEEFEEPEDDTAGFSVRLSSPIAEDSVPQKTISDKARQLAIENKRSRDLALLESASDTEGSDDEQSSFKLERNDSQSLAPRPSLVSRDSAKYVRHLEGESQRSTDTRKIGGSSSVSGAVNRRSGSRSSFGAPLVNKTSKAMPPLRAQPRTLGRLMDKSGRFDKD</sequence>
<organism evidence="3 4">
    <name type="scientific">Filobasidium floriforme</name>
    <dbReference type="NCBI Taxonomy" id="5210"/>
    <lineage>
        <taxon>Eukaryota</taxon>
        <taxon>Fungi</taxon>
        <taxon>Dikarya</taxon>
        <taxon>Basidiomycota</taxon>
        <taxon>Agaricomycotina</taxon>
        <taxon>Tremellomycetes</taxon>
        <taxon>Filobasidiales</taxon>
        <taxon>Filobasidiaceae</taxon>
        <taxon>Filobasidium</taxon>
    </lineage>
</organism>
<dbReference type="InterPro" id="IPR018564">
    <property type="entry name" value="Repl_chkpnt_MRC1_dom"/>
</dbReference>
<feature type="compositionally biased region" description="Basic and acidic residues" evidence="1">
    <location>
        <begin position="1390"/>
        <end position="1408"/>
    </location>
</feature>
<proteinExistence type="predicted"/>
<evidence type="ECO:0000256" key="1">
    <source>
        <dbReference type="SAM" id="MobiDB-lite"/>
    </source>
</evidence>
<feature type="region of interest" description="Disordered" evidence="1">
    <location>
        <begin position="1"/>
        <end position="81"/>
    </location>
</feature>